<dbReference type="Proteomes" id="UP000245412">
    <property type="component" value="Unassembled WGS sequence"/>
</dbReference>
<evidence type="ECO:0000313" key="2">
    <source>
        <dbReference type="Proteomes" id="UP000245412"/>
    </source>
</evidence>
<gene>
    <name evidence="1" type="ORF">C7383_11640</name>
</gene>
<evidence type="ECO:0000313" key="1">
    <source>
        <dbReference type="EMBL" id="PWJ72726.1"/>
    </source>
</evidence>
<keyword evidence="2" id="KW-1185">Reference proteome</keyword>
<dbReference type="EMBL" id="QGGY01000016">
    <property type="protein sequence ID" value="PWJ72726.1"/>
    <property type="molecule type" value="Genomic_DNA"/>
</dbReference>
<protein>
    <submittedName>
        <fullName evidence="1">Uncharacterized protein</fullName>
    </submittedName>
</protein>
<name>A0AB73SZ41_9FIRM</name>
<comment type="caution">
    <text evidence="1">The sequence shown here is derived from an EMBL/GenBank/DDBJ whole genome shotgun (WGS) entry which is preliminary data.</text>
</comment>
<organism evidence="1 2">
    <name type="scientific">Murimonas intestini</name>
    <dbReference type="NCBI Taxonomy" id="1337051"/>
    <lineage>
        <taxon>Bacteria</taxon>
        <taxon>Bacillati</taxon>
        <taxon>Bacillota</taxon>
        <taxon>Clostridia</taxon>
        <taxon>Lachnospirales</taxon>
        <taxon>Lachnospiraceae</taxon>
        <taxon>Murimonas</taxon>
    </lineage>
</organism>
<dbReference type="RefSeq" id="WP_257525004.1">
    <property type="nucleotide sequence ID" value="NZ_JANKBJ010000017.1"/>
</dbReference>
<sequence length="98" mass="10962">MVISAGDEIILSYRNGKDVTEENKLQQARIESSISQFLNRSRSDLEFKAFCMLEDDGMTVEVTLDDVSYTFICSMAGDIINVGRTDNKRFGIRGGINT</sequence>
<dbReference type="AlphaFoldDB" id="A0AB73SZ41"/>
<accession>A0AB73SZ41</accession>
<reference evidence="1 2" key="1">
    <citation type="submission" date="2018-05" db="EMBL/GenBank/DDBJ databases">
        <authorList>
            <person name="Goeker M."/>
            <person name="Huntemann M."/>
            <person name="Clum A."/>
            <person name="Pillay M."/>
            <person name="Palaniappan K."/>
            <person name="Varghese N."/>
            <person name="Mikhailova N."/>
            <person name="Stamatis D."/>
            <person name="Reddy T."/>
            <person name="Daum C."/>
            <person name="Shapiro N."/>
            <person name="Ivanova N."/>
            <person name="Kyrpides N."/>
            <person name="Woyke T."/>
        </authorList>
    </citation>
    <scope>NUCLEOTIDE SEQUENCE [LARGE SCALE GENOMIC DNA]</scope>
    <source>
        <strain evidence="1 2">DSM 26524</strain>
    </source>
</reference>
<proteinExistence type="predicted"/>